<organism evidence="2 3">
    <name type="scientific">Vitrella brassicaformis (strain CCMP3155)</name>
    <dbReference type="NCBI Taxonomy" id="1169540"/>
    <lineage>
        <taxon>Eukaryota</taxon>
        <taxon>Sar</taxon>
        <taxon>Alveolata</taxon>
        <taxon>Colpodellida</taxon>
        <taxon>Vitrellaceae</taxon>
        <taxon>Vitrella</taxon>
    </lineage>
</organism>
<feature type="region of interest" description="Disordered" evidence="1">
    <location>
        <begin position="35"/>
        <end position="158"/>
    </location>
</feature>
<dbReference type="EMBL" id="CDMY01000264">
    <property type="protein sequence ID" value="CEL98151.1"/>
    <property type="molecule type" value="Genomic_DNA"/>
</dbReference>
<feature type="compositionally biased region" description="Basic and acidic residues" evidence="1">
    <location>
        <begin position="144"/>
        <end position="158"/>
    </location>
</feature>
<name>A0A0G4EL64_VITBC</name>
<gene>
    <name evidence="2" type="ORF">Vbra_5130</name>
</gene>
<evidence type="ECO:0000313" key="2">
    <source>
        <dbReference type="EMBL" id="CEL98151.1"/>
    </source>
</evidence>
<reference evidence="2 3" key="1">
    <citation type="submission" date="2014-11" db="EMBL/GenBank/DDBJ databases">
        <authorList>
            <person name="Zhu J."/>
            <person name="Qi W."/>
            <person name="Song R."/>
        </authorList>
    </citation>
    <scope>NUCLEOTIDE SEQUENCE [LARGE SCALE GENOMIC DNA]</scope>
</reference>
<dbReference type="InParanoid" id="A0A0G4EL64"/>
<dbReference type="AlphaFoldDB" id="A0A0G4EL64"/>
<feature type="compositionally biased region" description="Low complexity" evidence="1">
    <location>
        <begin position="45"/>
        <end position="62"/>
    </location>
</feature>
<feature type="region of interest" description="Disordered" evidence="1">
    <location>
        <begin position="446"/>
        <end position="472"/>
    </location>
</feature>
<dbReference type="VEuPathDB" id="CryptoDB:Vbra_5130"/>
<evidence type="ECO:0000256" key="1">
    <source>
        <dbReference type="SAM" id="MobiDB-lite"/>
    </source>
</evidence>
<feature type="compositionally biased region" description="Basic residues" evidence="1">
    <location>
        <begin position="35"/>
        <end position="44"/>
    </location>
</feature>
<feature type="compositionally biased region" description="Basic and acidic residues" evidence="1">
    <location>
        <begin position="391"/>
        <end position="400"/>
    </location>
</feature>
<feature type="compositionally biased region" description="Basic and acidic residues" evidence="1">
    <location>
        <begin position="463"/>
        <end position="472"/>
    </location>
</feature>
<proteinExistence type="predicted"/>
<dbReference type="Proteomes" id="UP000041254">
    <property type="component" value="Unassembled WGS sequence"/>
</dbReference>
<sequence length="472" mass="52796">MSSGTARLRTTRGAFSWLDALDKVPFFATAVMRKRLKQPRRAASKTRTTATRPSTSSVSAPPQKTFQQPTWKTAQKQRYQASLPTGWSTPPNSPLLGRKETVNHAIPALQLPPKPPLQPKEGPLRQTIGRECPSTFEKSQGSPVDREGRGADTQERKEPAPRWHYIRLERSQRKYVVCFYSENPKRVAHRFFLEQGLEPEDEVGMAAALSDQKRKEQRRGNVTGPDYPITLELECSSGPTWRTHLVFYDDEKPAQVAQRYVIEQCLPAEAKLDILTAIFEVKASYEGVEEDNPPPRDEGGQACAAQALSETAAVANISNTSASAQDKAELSLSEVPFSIDNDDSEEWWRSLPNADRADHVSPATPPEAAPQQTQNSPTVDERQCPAAEGESAGREEDYRTTAHSSRLRREIARRPLVSFCSSIASRMSTWLTRARQPLIDCEERFSEKETEEGGWMEVSIAERPTEPKPTEP</sequence>
<keyword evidence="3" id="KW-1185">Reference proteome</keyword>
<protein>
    <submittedName>
        <fullName evidence="2">Uncharacterized protein</fullName>
    </submittedName>
</protein>
<feature type="region of interest" description="Disordered" evidence="1">
    <location>
        <begin position="355"/>
        <end position="407"/>
    </location>
</feature>
<accession>A0A0G4EL64</accession>
<feature type="compositionally biased region" description="Polar residues" evidence="1">
    <location>
        <begin position="64"/>
        <end position="90"/>
    </location>
</feature>
<evidence type="ECO:0000313" key="3">
    <source>
        <dbReference type="Proteomes" id="UP000041254"/>
    </source>
</evidence>